<name>A0A285NZU9_NATPI</name>
<keyword evidence="5" id="KW-1185">Reference proteome</keyword>
<evidence type="ECO:0000313" key="4">
    <source>
        <dbReference type="EMBL" id="SNZ14990.1"/>
    </source>
</evidence>
<dbReference type="InterPro" id="IPR051257">
    <property type="entry name" value="Diverse_CBS-Domain"/>
</dbReference>
<dbReference type="PANTHER" id="PTHR43080">
    <property type="entry name" value="CBS DOMAIN-CONTAINING PROTEIN CBSX3, MITOCHONDRIAL"/>
    <property type="match status" value="1"/>
</dbReference>
<reference evidence="4 5" key="1">
    <citation type="submission" date="2017-09" db="EMBL/GenBank/DDBJ databases">
        <authorList>
            <person name="Ehlers B."/>
            <person name="Leendertz F.H."/>
        </authorList>
    </citation>
    <scope>NUCLEOTIDE SEQUENCE [LARGE SCALE GENOMIC DNA]</scope>
    <source>
        <strain evidence="4 5">DSM 27208</strain>
    </source>
</reference>
<protein>
    <submittedName>
        <fullName evidence="4">CBS domain-containing protein</fullName>
    </submittedName>
</protein>
<dbReference type="EMBL" id="OBEJ01000003">
    <property type="protein sequence ID" value="SNZ14990.1"/>
    <property type="molecule type" value="Genomic_DNA"/>
</dbReference>
<dbReference type="SMART" id="SM00116">
    <property type="entry name" value="CBS"/>
    <property type="match status" value="4"/>
</dbReference>
<feature type="domain" description="CBS" evidence="3">
    <location>
        <begin position="7"/>
        <end position="69"/>
    </location>
</feature>
<dbReference type="Gene3D" id="3.10.580.10">
    <property type="entry name" value="CBS-domain"/>
    <property type="match status" value="2"/>
</dbReference>
<dbReference type="Pfam" id="PF00571">
    <property type="entry name" value="CBS"/>
    <property type="match status" value="4"/>
</dbReference>
<dbReference type="AlphaFoldDB" id="A0A285NZU9"/>
<feature type="domain" description="CBS" evidence="3">
    <location>
        <begin position="232"/>
        <end position="283"/>
    </location>
</feature>
<dbReference type="PROSITE" id="PS51371">
    <property type="entry name" value="CBS"/>
    <property type="match status" value="3"/>
</dbReference>
<evidence type="ECO:0000256" key="1">
    <source>
        <dbReference type="ARBA" id="ARBA00023122"/>
    </source>
</evidence>
<organism evidence="4 5">
    <name type="scientific">Natronoarchaeum philippinense</name>
    <dbReference type="NCBI Taxonomy" id="558529"/>
    <lineage>
        <taxon>Archaea</taxon>
        <taxon>Methanobacteriati</taxon>
        <taxon>Methanobacteriota</taxon>
        <taxon>Stenosarchaea group</taxon>
        <taxon>Halobacteria</taxon>
        <taxon>Halobacteriales</taxon>
        <taxon>Natronoarchaeaceae</taxon>
    </lineage>
</organism>
<accession>A0A285NZU9</accession>
<proteinExistence type="predicted"/>
<sequence>MNVSDAMTPRSELVTVELPGSRDDALEYLQDREFSSVPVVKPGDDGEEYRGLISRESLIEQPDEDQLALLMDEVPTVTRDAAIEELAALMVEEGARRVPVVDGELEGIVTITDVIRAIATGDVDTDAEVGALATRDVNTTFAGAPLVVAMRELYYAGVPYAVALDEEGEPAGMLTEVDVLDVAEIVEDEEQTGNSFADQDDDWMWEGIKGVGSRSMTVRNVELPEGTVAEFMTEDLVTVSEGKSAQDAAQLMITDDIEQIPLVSGGDLVGIVRDMDLLEALYE</sequence>
<dbReference type="Proteomes" id="UP000219453">
    <property type="component" value="Unassembled WGS sequence"/>
</dbReference>
<dbReference type="InterPro" id="IPR000644">
    <property type="entry name" value="CBS_dom"/>
</dbReference>
<dbReference type="SUPFAM" id="SSF54631">
    <property type="entry name" value="CBS-domain pair"/>
    <property type="match status" value="2"/>
</dbReference>
<evidence type="ECO:0000313" key="5">
    <source>
        <dbReference type="Proteomes" id="UP000219453"/>
    </source>
</evidence>
<gene>
    <name evidence="4" type="ORF">SAMN06269185_2340</name>
</gene>
<dbReference type="RefSeq" id="WP_097009263.1">
    <property type="nucleotide sequence ID" value="NZ_OBEJ01000003.1"/>
</dbReference>
<keyword evidence="1 2" id="KW-0129">CBS domain</keyword>
<dbReference type="OrthoDB" id="85195at2157"/>
<dbReference type="InterPro" id="IPR046342">
    <property type="entry name" value="CBS_dom_sf"/>
</dbReference>
<dbReference type="PANTHER" id="PTHR43080:SF29">
    <property type="entry name" value="OS02G0818000 PROTEIN"/>
    <property type="match status" value="1"/>
</dbReference>
<dbReference type="CDD" id="cd04614">
    <property type="entry name" value="CBS_pair_arch2_repeat2"/>
    <property type="match status" value="1"/>
</dbReference>
<evidence type="ECO:0000259" key="3">
    <source>
        <dbReference type="PROSITE" id="PS51371"/>
    </source>
</evidence>
<feature type="domain" description="CBS" evidence="3">
    <location>
        <begin position="70"/>
        <end position="125"/>
    </location>
</feature>
<evidence type="ECO:0000256" key="2">
    <source>
        <dbReference type="PROSITE-ProRule" id="PRU00703"/>
    </source>
</evidence>